<name>A0A0J7YMZ1_BETVV</name>
<accession>A0A0J7YMZ1</accession>
<organism evidence="2 3">
    <name type="scientific">Beta vulgaris subsp. vulgaris</name>
    <name type="common">Beet</name>
    <dbReference type="NCBI Taxonomy" id="3555"/>
    <lineage>
        <taxon>Eukaryota</taxon>
        <taxon>Viridiplantae</taxon>
        <taxon>Streptophyta</taxon>
        <taxon>Embryophyta</taxon>
        <taxon>Tracheophyta</taxon>
        <taxon>Spermatophyta</taxon>
        <taxon>Magnoliopsida</taxon>
        <taxon>eudicotyledons</taxon>
        <taxon>Gunneridae</taxon>
        <taxon>Pentapetalae</taxon>
        <taxon>Caryophyllales</taxon>
        <taxon>Chenopodiaceae</taxon>
        <taxon>Betoideae</taxon>
        <taxon>Beta</taxon>
    </lineage>
</organism>
<reference evidence="2 3" key="1">
    <citation type="journal article" date="2014" name="Nature">
        <title>The genome of the recently domesticated crop plant sugar beet (Beta vulgaris).</title>
        <authorList>
            <person name="Dohm J.C."/>
            <person name="Minoche A.E."/>
            <person name="Holtgrawe D."/>
            <person name="Capella-Gutierrez S."/>
            <person name="Zakrzewski F."/>
            <person name="Tafer H."/>
            <person name="Rupp O."/>
            <person name="Sorensen T.R."/>
            <person name="Stracke R."/>
            <person name="Reinhardt R."/>
            <person name="Goesmann A."/>
            <person name="Kraft T."/>
            <person name="Schulz B."/>
            <person name="Stadler P.F."/>
            <person name="Schmidt T."/>
            <person name="Gabaldon T."/>
            <person name="Lehrach H."/>
            <person name="Weisshaar B."/>
            <person name="Himmelbauer H."/>
        </authorList>
    </citation>
    <scope>NUCLEOTIDE SEQUENCE [LARGE SCALE GENOMIC DNA]</scope>
    <source>
        <tissue evidence="2">Taproot</tissue>
    </source>
</reference>
<evidence type="ECO:0000313" key="3">
    <source>
        <dbReference type="Proteomes" id="UP000035740"/>
    </source>
</evidence>
<feature type="region of interest" description="Disordered" evidence="1">
    <location>
        <begin position="1"/>
        <end position="166"/>
    </location>
</feature>
<evidence type="ECO:0000313" key="2">
    <source>
        <dbReference type="EMBL" id="KMS64962.1"/>
    </source>
</evidence>
<protein>
    <submittedName>
        <fullName evidence="2">Uncharacterized protein</fullName>
    </submittedName>
</protein>
<feature type="non-terminal residue" evidence="2">
    <location>
        <position position="1"/>
    </location>
</feature>
<dbReference type="AlphaFoldDB" id="A0A0J7YMZ1"/>
<gene>
    <name evidence="2" type="ORF">BVRB_040850</name>
</gene>
<feature type="compositionally biased region" description="Polar residues" evidence="1">
    <location>
        <begin position="87"/>
        <end position="102"/>
    </location>
</feature>
<feature type="compositionally biased region" description="Basic and acidic residues" evidence="1">
    <location>
        <begin position="136"/>
        <end position="147"/>
    </location>
</feature>
<dbReference type="EMBL" id="KQ117593">
    <property type="protein sequence ID" value="KMS64962.1"/>
    <property type="molecule type" value="Genomic_DNA"/>
</dbReference>
<dbReference type="Gramene" id="KMS64962">
    <property type="protein sequence ID" value="KMS64962"/>
    <property type="gene ID" value="BVRB_040850"/>
</dbReference>
<feature type="non-terminal residue" evidence="2">
    <location>
        <position position="166"/>
    </location>
</feature>
<keyword evidence="3" id="KW-1185">Reference proteome</keyword>
<sequence>SKQESGPEDQSGAEDSEERDLPSPVIEKPAEPEAVIETPTTEVAEELSVPESHDLRSANAASPVMDSPIDRAADTIEQEITPADQEVASSAEQDVRSGSEQNAMDVDIESADLKETPPEVSSAHSANPEESPSAEPDQRSELRKNAIDVDVVDNASVELRSPPCSS</sequence>
<evidence type="ECO:0000256" key="1">
    <source>
        <dbReference type="SAM" id="MobiDB-lite"/>
    </source>
</evidence>
<dbReference type="Proteomes" id="UP000035740">
    <property type="component" value="Unassembled WGS sequence"/>
</dbReference>
<proteinExistence type="predicted"/>